<protein>
    <recommendedName>
        <fullName evidence="1">DUF3592 domain-containing protein</fullName>
    </recommendedName>
</protein>
<keyword evidence="3" id="KW-1185">Reference proteome</keyword>
<reference evidence="2 3" key="1">
    <citation type="submission" date="2015-12" db="EMBL/GenBank/DDBJ databases">
        <authorList>
            <person name="Shamseldin A."/>
            <person name="Moawad H."/>
            <person name="Abd El-Rahim W.M."/>
            <person name="Sadowsky M.J."/>
        </authorList>
    </citation>
    <scope>NUCLEOTIDE SEQUENCE [LARGE SCALE GENOMIC DNA]</scope>
    <source>
        <strain evidence="2 3">DG5B</strain>
    </source>
</reference>
<dbReference type="Pfam" id="PF12158">
    <property type="entry name" value="DUF3592"/>
    <property type="match status" value="1"/>
</dbReference>
<evidence type="ECO:0000313" key="2">
    <source>
        <dbReference type="EMBL" id="ALW86986.1"/>
    </source>
</evidence>
<dbReference type="KEGG" id="hyg:AUC43_19020"/>
<accession>A0A0U4BTM2</accession>
<dbReference type="STRING" id="1411621.AUC43_19020"/>
<sequence length="97" mass="10779">MAASLLSLYFISVKYSGYKTKNILEDHTLVVGTITQVRKPYLAVEFKVAGRSYFFKHSVSDELMKGRAAGDTAVVIYSRDDPSNAQLKKGFIPVSEN</sequence>
<evidence type="ECO:0000313" key="3">
    <source>
        <dbReference type="Proteomes" id="UP000059542"/>
    </source>
</evidence>
<dbReference type="Proteomes" id="UP000059542">
    <property type="component" value="Chromosome"/>
</dbReference>
<organism evidence="2 3">
    <name type="scientific">Hymenobacter sedentarius</name>
    <dbReference type="NCBI Taxonomy" id="1411621"/>
    <lineage>
        <taxon>Bacteria</taxon>
        <taxon>Pseudomonadati</taxon>
        <taxon>Bacteroidota</taxon>
        <taxon>Cytophagia</taxon>
        <taxon>Cytophagales</taxon>
        <taxon>Hymenobacteraceae</taxon>
        <taxon>Hymenobacter</taxon>
    </lineage>
</organism>
<evidence type="ECO:0000259" key="1">
    <source>
        <dbReference type="Pfam" id="PF12158"/>
    </source>
</evidence>
<dbReference type="AlphaFoldDB" id="A0A0U4BTM2"/>
<proteinExistence type="predicted"/>
<feature type="domain" description="DUF3592" evidence="1">
    <location>
        <begin position="37"/>
        <end position="91"/>
    </location>
</feature>
<dbReference type="EMBL" id="CP013909">
    <property type="protein sequence ID" value="ALW86986.1"/>
    <property type="molecule type" value="Genomic_DNA"/>
</dbReference>
<gene>
    <name evidence="2" type="ORF">AUC43_19020</name>
</gene>
<dbReference type="InterPro" id="IPR021994">
    <property type="entry name" value="DUF3592"/>
</dbReference>
<name>A0A0U4BTM2_9BACT</name>